<evidence type="ECO:0000259" key="9">
    <source>
        <dbReference type="Pfam" id="PF01895"/>
    </source>
</evidence>
<evidence type="ECO:0000313" key="10">
    <source>
        <dbReference type="EMBL" id="EED35509.1"/>
    </source>
</evidence>
<evidence type="ECO:0000256" key="6">
    <source>
        <dbReference type="ARBA" id="ARBA00022592"/>
    </source>
</evidence>
<evidence type="ECO:0000256" key="4">
    <source>
        <dbReference type="ARBA" id="ARBA00022448"/>
    </source>
</evidence>
<evidence type="ECO:0000256" key="3">
    <source>
        <dbReference type="ARBA" id="ARBA00011738"/>
    </source>
</evidence>
<keyword evidence="6 8" id="KW-0592">Phosphate transport</keyword>
<dbReference type="Pfam" id="PF01895">
    <property type="entry name" value="PhoU"/>
    <property type="match status" value="2"/>
</dbReference>
<dbReference type="PIRSF" id="PIRSF003107">
    <property type="entry name" value="PhoU"/>
    <property type="match status" value="1"/>
</dbReference>
<gene>
    <name evidence="10" type="primary">phoU</name>
    <name evidence="10" type="ORF">NOR51B_1455</name>
</gene>
<dbReference type="NCBIfam" id="TIGR02135">
    <property type="entry name" value="phoU_full"/>
    <property type="match status" value="1"/>
</dbReference>
<dbReference type="GO" id="GO:0030643">
    <property type="term" value="P:intracellular phosphate ion homeostasis"/>
    <property type="evidence" value="ECO:0007669"/>
    <property type="project" value="InterPro"/>
</dbReference>
<reference evidence="11" key="1">
    <citation type="journal article" date="2013" name="BMC Microbiol.">
        <title>Taxonomy and evolution of bacteriochlorophyll a-containing members of the OM60/NOR5 clade of marine gammaproteobacteria: description of Luminiphilus syltensis gen. nov., sp. nov., reclassification of Haliea rubra as Pseudohaliea rubra gen. nov., comb. nov., and emendation of Chromatocurvus halotolerans.</title>
        <authorList>
            <person name="Spring S."/>
            <person name="Riedel T."/>
            <person name="Sproer C."/>
            <person name="Yan S."/>
            <person name="Harder J."/>
            <person name="Fuchs B.M."/>
        </authorList>
    </citation>
    <scope>NUCLEOTIDE SEQUENCE [LARGE SCALE GENOMIC DNA]</scope>
    <source>
        <strain evidence="11">NOR51-B</strain>
    </source>
</reference>
<dbReference type="Gene3D" id="1.20.58.220">
    <property type="entry name" value="Phosphate transport system protein phou homolog 2, domain 2"/>
    <property type="match status" value="1"/>
</dbReference>
<comment type="function">
    <text evidence="7 8">Plays a role in the regulation of phosphate uptake.</text>
</comment>
<dbReference type="FunFam" id="1.20.58.220:FF:000004">
    <property type="entry name" value="Phosphate-specific transport system accessory protein PhoU"/>
    <property type="match status" value="1"/>
</dbReference>
<dbReference type="InterPro" id="IPR028366">
    <property type="entry name" value="PhoU"/>
</dbReference>
<evidence type="ECO:0000313" key="11">
    <source>
        <dbReference type="Proteomes" id="UP000004699"/>
    </source>
</evidence>
<dbReference type="GO" id="GO:0006817">
    <property type="term" value="P:phosphate ion transport"/>
    <property type="evidence" value="ECO:0007669"/>
    <property type="project" value="UniProtKB-KW"/>
</dbReference>
<evidence type="ECO:0000256" key="7">
    <source>
        <dbReference type="ARBA" id="ARBA00056181"/>
    </source>
</evidence>
<dbReference type="Proteomes" id="UP000004699">
    <property type="component" value="Unassembled WGS sequence"/>
</dbReference>
<dbReference type="eggNOG" id="COG0704">
    <property type="taxonomic scope" value="Bacteria"/>
</dbReference>
<evidence type="ECO:0000256" key="8">
    <source>
        <dbReference type="PIRNR" id="PIRNR003107"/>
    </source>
</evidence>
<feature type="domain" description="PhoU" evidence="9">
    <location>
        <begin position="131"/>
        <end position="214"/>
    </location>
</feature>
<keyword evidence="4 8" id="KW-0813">Transport</keyword>
<comment type="subunit">
    <text evidence="3 8">Homodimer.</text>
</comment>
<dbReference type="PANTHER" id="PTHR42930:SF3">
    <property type="entry name" value="PHOSPHATE-SPECIFIC TRANSPORT SYSTEM ACCESSORY PROTEIN PHOU"/>
    <property type="match status" value="1"/>
</dbReference>
<dbReference type="STRING" id="565045.NOR51B_1455"/>
<name>B8KRT1_9GAMM</name>
<dbReference type="SUPFAM" id="SSF109755">
    <property type="entry name" value="PhoU-like"/>
    <property type="match status" value="1"/>
</dbReference>
<sequence length="246" mass="27381">MEYRGYTQHISRQFNDELEAIKNDLLEMGGMVERQIGMAADGLLLRDSALAEQAIDVDRSVNAMEISIDRQCGNIIARRQPAASDLRLIISIARVTTDLERIGDEASKVAKMAIKRAQESDTSATSRYFAQITEHVTGMLRSALDAFARLDTREAIKVVLSDKTIDADYQVALGDMKDQMRHNPHCIDAALDYTWALRSLERIGDHASNIAEQVIYLTEGIDVRHKSVDELSQLLDSVRASGAHAH</sequence>
<organism evidence="10 11">
    <name type="scientific">Luminiphilus syltensis NOR5-1B</name>
    <dbReference type="NCBI Taxonomy" id="565045"/>
    <lineage>
        <taxon>Bacteria</taxon>
        <taxon>Pseudomonadati</taxon>
        <taxon>Pseudomonadota</taxon>
        <taxon>Gammaproteobacteria</taxon>
        <taxon>Cellvibrionales</taxon>
        <taxon>Halieaceae</taxon>
        <taxon>Luminiphilus</taxon>
    </lineage>
</organism>
<comment type="subcellular location">
    <subcellularLocation>
        <location evidence="1 8">Cytoplasm</location>
    </subcellularLocation>
</comment>
<protein>
    <recommendedName>
        <fullName evidence="8">Phosphate-specific transport system accessory protein PhoU</fullName>
    </recommendedName>
</protein>
<keyword evidence="11" id="KW-1185">Reference proteome</keyword>
<evidence type="ECO:0000256" key="1">
    <source>
        <dbReference type="ARBA" id="ARBA00004496"/>
    </source>
</evidence>
<keyword evidence="5 8" id="KW-0963">Cytoplasm</keyword>
<dbReference type="HOGENOM" id="CLU_078518_2_1_6"/>
<dbReference type="InterPro" id="IPR038078">
    <property type="entry name" value="PhoU-like_sf"/>
</dbReference>
<feature type="domain" description="PhoU" evidence="9">
    <location>
        <begin position="25"/>
        <end position="112"/>
    </location>
</feature>
<proteinExistence type="inferred from homology"/>
<accession>B8KRT1</accession>
<dbReference type="InterPro" id="IPR026022">
    <property type="entry name" value="PhoU_dom"/>
</dbReference>
<evidence type="ECO:0000256" key="2">
    <source>
        <dbReference type="ARBA" id="ARBA00008107"/>
    </source>
</evidence>
<dbReference type="GO" id="GO:0045936">
    <property type="term" value="P:negative regulation of phosphate metabolic process"/>
    <property type="evidence" value="ECO:0007669"/>
    <property type="project" value="InterPro"/>
</dbReference>
<dbReference type="EMBL" id="DS999411">
    <property type="protein sequence ID" value="EED35509.1"/>
    <property type="molecule type" value="Genomic_DNA"/>
</dbReference>
<dbReference type="AlphaFoldDB" id="B8KRT1"/>
<dbReference type="PANTHER" id="PTHR42930">
    <property type="entry name" value="PHOSPHATE-SPECIFIC TRANSPORT SYSTEM ACCESSORY PROTEIN PHOU"/>
    <property type="match status" value="1"/>
</dbReference>
<dbReference type="GO" id="GO:0005737">
    <property type="term" value="C:cytoplasm"/>
    <property type="evidence" value="ECO:0007669"/>
    <property type="project" value="UniProtKB-SubCell"/>
</dbReference>
<dbReference type="OrthoDB" id="9814256at2"/>
<comment type="similarity">
    <text evidence="2 8">Belongs to the PhoU family.</text>
</comment>
<evidence type="ECO:0000256" key="5">
    <source>
        <dbReference type="ARBA" id="ARBA00022490"/>
    </source>
</evidence>
<dbReference type="RefSeq" id="WP_009020255.1">
    <property type="nucleotide sequence ID" value="NZ_DS999411.1"/>
</dbReference>